<dbReference type="PANTHER" id="PTHR35446">
    <property type="entry name" value="SI:CH211-175M2.5"/>
    <property type="match status" value="1"/>
</dbReference>
<evidence type="ECO:0000313" key="1">
    <source>
        <dbReference type="EMBL" id="SNS21840.1"/>
    </source>
</evidence>
<name>A0A239CNX3_9ACTN</name>
<reference evidence="1 2" key="1">
    <citation type="submission" date="2017-06" db="EMBL/GenBank/DDBJ databases">
        <authorList>
            <person name="Kim H.J."/>
            <person name="Triplett B.A."/>
        </authorList>
    </citation>
    <scope>NUCLEOTIDE SEQUENCE [LARGE SCALE GENOMIC DNA]</scope>
    <source>
        <strain evidence="1 2">DSM 43151</strain>
    </source>
</reference>
<organism evidence="1 2">
    <name type="scientific">Actinoplanes regularis</name>
    <dbReference type="NCBI Taxonomy" id="52697"/>
    <lineage>
        <taxon>Bacteria</taxon>
        <taxon>Bacillati</taxon>
        <taxon>Actinomycetota</taxon>
        <taxon>Actinomycetes</taxon>
        <taxon>Micromonosporales</taxon>
        <taxon>Micromonosporaceae</taxon>
        <taxon>Actinoplanes</taxon>
    </lineage>
</organism>
<accession>A0A239CNX3</accession>
<proteinExistence type="predicted"/>
<dbReference type="Gene3D" id="1.20.1290.10">
    <property type="entry name" value="AhpD-like"/>
    <property type="match status" value="1"/>
</dbReference>
<dbReference type="InterPro" id="IPR029032">
    <property type="entry name" value="AhpD-like"/>
</dbReference>
<dbReference type="PANTHER" id="PTHR35446:SF3">
    <property type="entry name" value="CMD DOMAIN-CONTAINING PROTEIN"/>
    <property type="match status" value="1"/>
</dbReference>
<dbReference type="Proteomes" id="UP000198415">
    <property type="component" value="Unassembled WGS sequence"/>
</dbReference>
<dbReference type="AlphaFoldDB" id="A0A239CNX3"/>
<keyword evidence="2" id="KW-1185">Reference proteome</keyword>
<sequence length="95" mass="10097">MEKLGAAGEEIVGTRRGEDTDPHVAAILEVARAVLRDGGRVSDEELAKARAAGVTDPELAEIVAHVALNFLSNAFNHLAQPELDFPPVAMEVPSR</sequence>
<dbReference type="SUPFAM" id="SSF69118">
    <property type="entry name" value="AhpD-like"/>
    <property type="match status" value="1"/>
</dbReference>
<gene>
    <name evidence="1" type="ORF">SAMN06264365_11214</name>
</gene>
<protein>
    <recommendedName>
        <fullName evidence="3">Carboxymuconolactone decarboxylase family protein</fullName>
    </recommendedName>
</protein>
<evidence type="ECO:0008006" key="3">
    <source>
        <dbReference type="Google" id="ProtNLM"/>
    </source>
</evidence>
<dbReference type="EMBL" id="FZNR01000012">
    <property type="protein sequence ID" value="SNS21840.1"/>
    <property type="molecule type" value="Genomic_DNA"/>
</dbReference>
<evidence type="ECO:0000313" key="2">
    <source>
        <dbReference type="Proteomes" id="UP000198415"/>
    </source>
</evidence>